<dbReference type="PANTHER" id="PTHR37316">
    <property type="entry name" value="TEICHOIC ACID GLYCEROL-PHOSPHATE PRIMASE"/>
    <property type="match status" value="1"/>
</dbReference>
<keyword evidence="6" id="KW-0472">Membrane</keyword>
<evidence type="ECO:0000313" key="8">
    <source>
        <dbReference type="EMBL" id="QCA29268.1"/>
    </source>
</evidence>
<dbReference type="InterPro" id="IPR007554">
    <property type="entry name" value="Glycerophosphate_synth"/>
</dbReference>
<evidence type="ECO:0000313" key="9">
    <source>
        <dbReference type="EMBL" id="TFZ39848.1"/>
    </source>
</evidence>
<dbReference type="Proteomes" id="UP000297725">
    <property type="component" value="Unassembled WGS sequence"/>
</dbReference>
<dbReference type="InterPro" id="IPR001296">
    <property type="entry name" value="Glyco_trans_1"/>
</dbReference>
<dbReference type="InterPro" id="IPR043148">
    <property type="entry name" value="TagF_C"/>
</dbReference>
<comment type="similarity">
    <text evidence="2">Belongs to the CDP-glycerol glycerophosphotransferase family.</text>
</comment>
<dbReference type="RefSeq" id="WP_135255011.1">
    <property type="nucleotide sequence ID" value="NZ_CP038865.1"/>
</dbReference>
<dbReference type="AlphaFoldDB" id="A0AAJ5EE58"/>
<dbReference type="SUPFAM" id="SSF53756">
    <property type="entry name" value="UDP-Glycosyltransferase/glycogen phosphorylase"/>
    <property type="match status" value="1"/>
</dbReference>
<dbReference type="Gene3D" id="3.40.50.11820">
    <property type="match status" value="1"/>
</dbReference>
<evidence type="ECO:0000259" key="7">
    <source>
        <dbReference type="Pfam" id="PF00534"/>
    </source>
</evidence>
<reference evidence="8 10" key="2">
    <citation type="journal article" date="2020" name="Int. J. Syst. Evol. Microbiol.">
        <title>Vagococcus xieshaowenii sp. nov., isolated from snow finch (Montifringilla taczanowskii) cloacal content.</title>
        <authorList>
            <person name="Ge Y."/>
            <person name="Yang J."/>
            <person name="Lai X.H."/>
            <person name="Zhang G."/>
            <person name="Jin D."/>
            <person name="Lu S."/>
            <person name="Wang B."/>
            <person name="Huang Y."/>
            <person name="Huang Y."/>
            <person name="Ren Z."/>
            <person name="Zhang X."/>
            <person name="Xu J."/>
        </authorList>
    </citation>
    <scope>NUCLEOTIDE SEQUENCE [LARGE SCALE GENOMIC DNA]</scope>
    <source>
        <strain evidence="10">personal::cf-49</strain>
        <strain evidence="8">Personal::cf-49</strain>
    </source>
</reference>
<dbReference type="GO" id="GO:0047355">
    <property type="term" value="F:CDP-glycerol glycerophosphotransferase activity"/>
    <property type="evidence" value="ECO:0007669"/>
    <property type="project" value="InterPro"/>
</dbReference>
<name>A0AAJ5EE58_9ENTE</name>
<dbReference type="InterPro" id="IPR043149">
    <property type="entry name" value="TagF_N"/>
</dbReference>
<dbReference type="GO" id="GO:0005886">
    <property type="term" value="C:plasma membrane"/>
    <property type="evidence" value="ECO:0007669"/>
    <property type="project" value="UniProtKB-SubCell"/>
</dbReference>
<dbReference type="EMBL" id="SRHU01000030">
    <property type="protein sequence ID" value="TFZ39848.1"/>
    <property type="molecule type" value="Genomic_DNA"/>
</dbReference>
<evidence type="ECO:0000256" key="2">
    <source>
        <dbReference type="ARBA" id="ARBA00010488"/>
    </source>
</evidence>
<dbReference type="EMBL" id="CP038865">
    <property type="protein sequence ID" value="QCA29268.1"/>
    <property type="molecule type" value="Genomic_DNA"/>
</dbReference>
<evidence type="ECO:0000256" key="1">
    <source>
        <dbReference type="ARBA" id="ARBA00004202"/>
    </source>
</evidence>
<keyword evidence="10" id="KW-1185">Reference proteome</keyword>
<dbReference type="GO" id="GO:0019350">
    <property type="term" value="P:teichoic acid biosynthetic process"/>
    <property type="evidence" value="ECO:0007669"/>
    <property type="project" value="UniProtKB-KW"/>
</dbReference>
<evidence type="ECO:0000256" key="5">
    <source>
        <dbReference type="ARBA" id="ARBA00022944"/>
    </source>
</evidence>
<dbReference type="GO" id="GO:0016757">
    <property type="term" value="F:glycosyltransferase activity"/>
    <property type="evidence" value="ECO:0007669"/>
    <property type="project" value="InterPro"/>
</dbReference>
<comment type="subcellular location">
    <subcellularLocation>
        <location evidence="1">Cell membrane</location>
        <topology evidence="1">Peripheral membrane protein</topology>
    </subcellularLocation>
</comment>
<gene>
    <name evidence="9" type="ORF">E4031_08435</name>
    <name evidence="8" type="ORF">E4Z98_08030</name>
</gene>
<accession>A0AAJ5EE58</accession>
<dbReference type="InterPro" id="IPR051612">
    <property type="entry name" value="Teichoic_Acid_Biosynth"/>
</dbReference>
<dbReference type="CDD" id="cd03811">
    <property type="entry name" value="GT4_GT28_WabH-like"/>
    <property type="match status" value="1"/>
</dbReference>
<dbReference type="PANTHER" id="PTHR37316:SF3">
    <property type="entry name" value="TEICHOIC ACID GLYCEROL-PHOSPHATE TRANSFERASE"/>
    <property type="match status" value="1"/>
</dbReference>
<sequence length="806" mass="93595">MMINKMARMFKQNILHRETISYLNYCEKLPINSKLIFLEGTQGDAFNGHIFALALELCQNSKYQEFEIVVSVKDIKKYTDLVTKYGLQKIKFVKFMGKEAMKYLATARYLINDTTFWDFFNKRPEQRYYIVWHGTPLKKMGNETDNPLAVSNVQRNFYQADRLYFSNDYTREVMTKAYGLTGIYNGEIIVGPSPRNSLLFSETVFNNGKEIVFYMPTWRGTTIDQQLVDETKLMQTLSDLSAKMKSNQELIVKLHPFQMKAINPEDYPEIKFFDDSMELYDFLKSVSILITDYSSIMFDFANTNQKIILYTYDKEEYFSTRGVYRDLSTFPFEEATTLEELTSLVTNSCYEIDYTGFLSEFCNYDHELGTQEVLNHMLFDESSMDTLVTRHVHNNKETVFLMVGGLWDNGITTALMNMFDAIDTNERNYVLFFYQKLMRPEHFSKLASFPDNVQYYPISGIPQGTTKEKILRLRYLKDEKMDSEINQAIMKKIYHREYRRLFGDLKIDWFISYTGFEREIAQMLISDIPCKTGTFMHTDMYQEYELKHSFSMKIMSKVYEKVDAIIPVNKEIKAEMDKRLPDREANIKVVNNFLNVDKVKQKAEESLIGSLEGVSVDFYPNKVADDVKTKELLIEELANNQLVHFIHIGRYAKEKSQDRLITAFETNYLNNQNVRLILVAPHGPLRARILQQIENSPAKEAIIVLGRMDNPYPLLKAADCFVLSSLYEGLGLVLYEALAVGTDIITVNIPATIEKLTPENGLIVDNSLSGITLGIKQYIENKPKFEPFDFAGVDEQSVREWEAVFE</sequence>
<dbReference type="Pfam" id="PF04464">
    <property type="entry name" value="Glyphos_transf"/>
    <property type="match status" value="1"/>
</dbReference>
<keyword evidence="4" id="KW-0808">Transferase</keyword>
<organism evidence="9 11">
    <name type="scientific">Vagococcus xieshaowenii</name>
    <dbReference type="NCBI Taxonomy" id="2562451"/>
    <lineage>
        <taxon>Bacteria</taxon>
        <taxon>Bacillati</taxon>
        <taxon>Bacillota</taxon>
        <taxon>Bacilli</taxon>
        <taxon>Lactobacillales</taxon>
        <taxon>Enterococcaceae</taxon>
        <taxon>Vagococcus</taxon>
    </lineage>
</organism>
<evidence type="ECO:0000256" key="6">
    <source>
        <dbReference type="ARBA" id="ARBA00023136"/>
    </source>
</evidence>
<dbReference type="Gene3D" id="3.40.50.2000">
    <property type="entry name" value="Glycogen Phosphorylase B"/>
    <property type="match status" value="2"/>
</dbReference>
<keyword evidence="3" id="KW-1003">Cell membrane</keyword>
<evidence type="ECO:0000313" key="11">
    <source>
        <dbReference type="Proteomes" id="UP000297725"/>
    </source>
</evidence>
<proteinExistence type="inferred from homology"/>
<keyword evidence="5" id="KW-0777">Teichoic acid biosynthesis</keyword>
<evidence type="ECO:0000313" key="10">
    <source>
        <dbReference type="Proteomes" id="UP000296883"/>
    </source>
</evidence>
<dbReference type="Proteomes" id="UP000296883">
    <property type="component" value="Chromosome"/>
</dbReference>
<dbReference type="Gene3D" id="3.40.50.12580">
    <property type="match status" value="1"/>
</dbReference>
<protein>
    <submittedName>
        <fullName evidence="9">Glycosyltransferase</fullName>
    </submittedName>
</protein>
<dbReference type="Pfam" id="PF00534">
    <property type="entry name" value="Glycos_transf_1"/>
    <property type="match status" value="1"/>
</dbReference>
<evidence type="ECO:0000256" key="3">
    <source>
        <dbReference type="ARBA" id="ARBA00022475"/>
    </source>
</evidence>
<evidence type="ECO:0000256" key="4">
    <source>
        <dbReference type="ARBA" id="ARBA00022679"/>
    </source>
</evidence>
<reference evidence="9 11" key="1">
    <citation type="submission" date="2019-03" db="EMBL/GenBank/DDBJ databases">
        <title>Vagococcus sp. was isolated fron gut of Carduelis flavirostris.</title>
        <authorList>
            <person name="Ge Y."/>
        </authorList>
    </citation>
    <scope>NUCLEOTIDE SEQUENCE [LARGE SCALE GENOMIC DNA]</scope>
    <source>
        <strain evidence="9 11">CF-210</strain>
    </source>
</reference>
<feature type="domain" description="Glycosyl transferase family 1" evidence="7">
    <location>
        <begin position="641"/>
        <end position="783"/>
    </location>
</feature>